<evidence type="ECO:0000313" key="2">
    <source>
        <dbReference type="EMBL" id="RNA67542.1"/>
    </source>
</evidence>
<dbReference type="PANTHER" id="PTHR34322">
    <property type="entry name" value="TRANSPOSASE, Y1_TNP DOMAIN-CONTAINING"/>
    <property type="match status" value="1"/>
</dbReference>
<dbReference type="Gene3D" id="3.30.70.1290">
    <property type="entry name" value="Transposase IS200-like"/>
    <property type="match status" value="1"/>
</dbReference>
<dbReference type="InterPro" id="IPR036515">
    <property type="entry name" value="Transposase_17_sf"/>
</dbReference>
<organism evidence="2 3">
    <name type="scientific">Alteribacter keqinensis</name>
    <dbReference type="NCBI Taxonomy" id="2483800"/>
    <lineage>
        <taxon>Bacteria</taxon>
        <taxon>Bacillati</taxon>
        <taxon>Bacillota</taxon>
        <taxon>Bacilli</taxon>
        <taxon>Bacillales</taxon>
        <taxon>Bacillaceae</taxon>
        <taxon>Alteribacter</taxon>
    </lineage>
</organism>
<proteinExistence type="predicted"/>
<dbReference type="AlphaFoldDB" id="A0A3M7TS40"/>
<dbReference type="EMBL" id="RHIB01000002">
    <property type="protein sequence ID" value="RNA67542.1"/>
    <property type="molecule type" value="Genomic_DNA"/>
</dbReference>
<dbReference type="PANTHER" id="PTHR34322:SF2">
    <property type="entry name" value="TRANSPOSASE IS200-LIKE DOMAIN-CONTAINING PROTEIN"/>
    <property type="match status" value="1"/>
</dbReference>
<protein>
    <recommendedName>
        <fullName evidence="1">Transposase IS200-like domain-containing protein</fullName>
    </recommendedName>
</protein>
<evidence type="ECO:0000259" key="1">
    <source>
        <dbReference type="SMART" id="SM01321"/>
    </source>
</evidence>
<dbReference type="InterPro" id="IPR002686">
    <property type="entry name" value="Transposase_17"/>
</dbReference>
<sequence>MKGQILHASPIEHSTLKGAHSMARKPRQWFPGAIYHIVCRGNHRKNLFFDRKDYFKYFSLLNHAYHYSPYHLHAYCLMTNHLHLLLGTQADPPCKVMQPLNSMYAMYINKKYNLSGHLFQDRYYSTPVASSHSLMKTSAYIHNNPRAAGMVDNPEDYPWSSYYHYTQPVRNTNNSNLIVTGPYNERIREKRASLTMIHEKAPSLLPPSPLPLATEKLTALFPVPSHIHYRTYVEREWKLSSMLKEAFQK</sequence>
<comment type="caution">
    <text evidence="2">The sequence shown here is derived from an EMBL/GenBank/DDBJ whole genome shotgun (WGS) entry which is preliminary data.</text>
</comment>
<dbReference type="SMART" id="SM01321">
    <property type="entry name" value="Y1_Tnp"/>
    <property type="match status" value="1"/>
</dbReference>
<reference evidence="2 3" key="1">
    <citation type="submission" date="2018-10" db="EMBL/GenBank/DDBJ databases">
        <title>Bacillus Keqinensis sp. nov., a moderately halophilic bacterium isolated from a saline-alkaline lake.</title>
        <authorList>
            <person name="Wang H."/>
        </authorList>
    </citation>
    <scope>NUCLEOTIDE SEQUENCE [LARGE SCALE GENOMIC DNA]</scope>
    <source>
        <strain evidence="2 3">KQ-3</strain>
    </source>
</reference>
<dbReference type="SUPFAM" id="SSF143422">
    <property type="entry name" value="Transposase IS200-like"/>
    <property type="match status" value="1"/>
</dbReference>
<dbReference type="Proteomes" id="UP000278746">
    <property type="component" value="Unassembled WGS sequence"/>
</dbReference>
<gene>
    <name evidence="2" type="ORF">EBO34_12495</name>
</gene>
<dbReference type="GO" id="GO:0003677">
    <property type="term" value="F:DNA binding"/>
    <property type="evidence" value="ECO:0007669"/>
    <property type="project" value="InterPro"/>
</dbReference>
<keyword evidence="3" id="KW-1185">Reference proteome</keyword>
<feature type="domain" description="Transposase IS200-like" evidence="1">
    <location>
        <begin position="30"/>
        <end position="144"/>
    </location>
</feature>
<accession>A0A3M7TS40</accession>
<dbReference type="GO" id="GO:0006313">
    <property type="term" value="P:DNA transposition"/>
    <property type="evidence" value="ECO:0007669"/>
    <property type="project" value="InterPro"/>
</dbReference>
<evidence type="ECO:0000313" key="3">
    <source>
        <dbReference type="Proteomes" id="UP000278746"/>
    </source>
</evidence>
<dbReference type="Pfam" id="PF01797">
    <property type="entry name" value="Y1_Tnp"/>
    <property type="match status" value="1"/>
</dbReference>
<name>A0A3M7TS40_9BACI</name>
<dbReference type="GO" id="GO:0004803">
    <property type="term" value="F:transposase activity"/>
    <property type="evidence" value="ECO:0007669"/>
    <property type="project" value="InterPro"/>
</dbReference>
<dbReference type="OrthoDB" id="9788881at2"/>